<dbReference type="Gene3D" id="2.30.38.10">
    <property type="entry name" value="Luciferase, Domain 3"/>
    <property type="match status" value="1"/>
</dbReference>
<sequence length="141" mass="15918">MGGYYKLDELNSDVIIFTEDRWIRTGDVGQWNKDRTLRLIDQTSSSFQTGKYIALERLEPIYNACNLVGNIYVHATSYHKEPWPSSSHTSIISLLQAVVLTLDEWTPESGLVTAAQKIQRSKIAKGFEASMKEALVRPANL</sequence>
<protein>
    <recommendedName>
        <fullName evidence="7">AMP-dependent synthetase/ligase domain-containing protein</fullName>
    </recommendedName>
</protein>
<dbReference type="SUPFAM" id="SSF56801">
    <property type="entry name" value="Acetyl-CoA synthetase-like"/>
    <property type="match status" value="1"/>
</dbReference>
<organism evidence="5 6">
    <name type="scientific">Crucibulum laeve</name>
    <dbReference type="NCBI Taxonomy" id="68775"/>
    <lineage>
        <taxon>Eukaryota</taxon>
        <taxon>Fungi</taxon>
        <taxon>Dikarya</taxon>
        <taxon>Basidiomycota</taxon>
        <taxon>Agaricomycotina</taxon>
        <taxon>Agaricomycetes</taxon>
        <taxon>Agaricomycetidae</taxon>
        <taxon>Agaricales</taxon>
        <taxon>Agaricineae</taxon>
        <taxon>Nidulariaceae</taxon>
        <taxon>Crucibulum</taxon>
    </lineage>
</organism>
<proteinExistence type="inferred from homology"/>
<dbReference type="AlphaFoldDB" id="A0A5C3LKY8"/>
<dbReference type="PANTHER" id="PTHR43272:SF83">
    <property type="entry name" value="ACYL-COA SYNTHETASE LONG-CHAIN, ISOFORM J"/>
    <property type="match status" value="1"/>
</dbReference>
<dbReference type="GO" id="GO:0035336">
    <property type="term" value="P:long-chain fatty-acyl-CoA metabolic process"/>
    <property type="evidence" value="ECO:0007669"/>
    <property type="project" value="TreeGrafter"/>
</dbReference>
<dbReference type="GO" id="GO:0005524">
    <property type="term" value="F:ATP binding"/>
    <property type="evidence" value="ECO:0007669"/>
    <property type="project" value="UniProtKB-KW"/>
</dbReference>
<evidence type="ECO:0000256" key="3">
    <source>
        <dbReference type="ARBA" id="ARBA00022741"/>
    </source>
</evidence>
<keyword evidence="6" id="KW-1185">Reference proteome</keyword>
<evidence type="ECO:0000313" key="6">
    <source>
        <dbReference type="Proteomes" id="UP000308652"/>
    </source>
</evidence>
<keyword evidence="2" id="KW-0436">Ligase</keyword>
<reference evidence="5 6" key="1">
    <citation type="journal article" date="2019" name="Nat. Ecol. Evol.">
        <title>Megaphylogeny resolves global patterns of mushroom evolution.</title>
        <authorList>
            <person name="Varga T."/>
            <person name="Krizsan K."/>
            <person name="Foldi C."/>
            <person name="Dima B."/>
            <person name="Sanchez-Garcia M."/>
            <person name="Sanchez-Ramirez S."/>
            <person name="Szollosi G.J."/>
            <person name="Szarkandi J.G."/>
            <person name="Papp V."/>
            <person name="Albert L."/>
            <person name="Andreopoulos W."/>
            <person name="Angelini C."/>
            <person name="Antonin V."/>
            <person name="Barry K.W."/>
            <person name="Bougher N.L."/>
            <person name="Buchanan P."/>
            <person name="Buyck B."/>
            <person name="Bense V."/>
            <person name="Catcheside P."/>
            <person name="Chovatia M."/>
            <person name="Cooper J."/>
            <person name="Damon W."/>
            <person name="Desjardin D."/>
            <person name="Finy P."/>
            <person name="Geml J."/>
            <person name="Haridas S."/>
            <person name="Hughes K."/>
            <person name="Justo A."/>
            <person name="Karasinski D."/>
            <person name="Kautmanova I."/>
            <person name="Kiss B."/>
            <person name="Kocsube S."/>
            <person name="Kotiranta H."/>
            <person name="LaButti K.M."/>
            <person name="Lechner B.E."/>
            <person name="Liimatainen K."/>
            <person name="Lipzen A."/>
            <person name="Lukacs Z."/>
            <person name="Mihaltcheva S."/>
            <person name="Morgado L.N."/>
            <person name="Niskanen T."/>
            <person name="Noordeloos M.E."/>
            <person name="Ohm R.A."/>
            <person name="Ortiz-Santana B."/>
            <person name="Ovrebo C."/>
            <person name="Racz N."/>
            <person name="Riley R."/>
            <person name="Savchenko A."/>
            <person name="Shiryaev A."/>
            <person name="Soop K."/>
            <person name="Spirin V."/>
            <person name="Szebenyi C."/>
            <person name="Tomsovsky M."/>
            <person name="Tulloss R.E."/>
            <person name="Uehling J."/>
            <person name="Grigoriev I.V."/>
            <person name="Vagvolgyi C."/>
            <person name="Papp T."/>
            <person name="Martin F.M."/>
            <person name="Miettinen O."/>
            <person name="Hibbett D.S."/>
            <person name="Nagy L.G."/>
        </authorList>
    </citation>
    <scope>NUCLEOTIDE SEQUENCE [LARGE SCALE GENOMIC DNA]</scope>
    <source>
        <strain evidence="5 6">CBS 166.37</strain>
    </source>
</reference>
<keyword evidence="3" id="KW-0547">Nucleotide-binding</keyword>
<gene>
    <name evidence="5" type="ORF">BDQ12DRAFT_700793</name>
</gene>
<dbReference type="OrthoDB" id="1700726at2759"/>
<dbReference type="GO" id="GO:0005811">
    <property type="term" value="C:lipid droplet"/>
    <property type="evidence" value="ECO:0007669"/>
    <property type="project" value="TreeGrafter"/>
</dbReference>
<evidence type="ECO:0000313" key="5">
    <source>
        <dbReference type="EMBL" id="TFK33312.1"/>
    </source>
</evidence>
<comment type="similarity">
    <text evidence="1">Belongs to the ATP-dependent AMP-binding enzyme family.</text>
</comment>
<evidence type="ECO:0000256" key="4">
    <source>
        <dbReference type="ARBA" id="ARBA00022840"/>
    </source>
</evidence>
<dbReference type="GO" id="GO:0004467">
    <property type="term" value="F:long-chain fatty acid-CoA ligase activity"/>
    <property type="evidence" value="ECO:0007669"/>
    <property type="project" value="TreeGrafter"/>
</dbReference>
<dbReference type="Proteomes" id="UP000308652">
    <property type="component" value="Unassembled WGS sequence"/>
</dbReference>
<keyword evidence="4" id="KW-0067">ATP-binding</keyword>
<dbReference type="PANTHER" id="PTHR43272">
    <property type="entry name" value="LONG-CHAIN-FATTY-ACID--COA LIGASE"/>
    <property type="match status" value="1"/>
</dbReference>
<evidence type="ECO:0000256" key="2">
    <source>
        <dbReference type="ARBA" id="ARBA00022598"/>
    </source>
</evidence>
<dbReference type="EMBL" id="ML213650">
    <property type="protein sequence ID" value="TFK33312.1"/>
    <property type="molecule type" value="Genomic_DNA"/>
</dbReference>
<accession>A0A5C3LKY8</accession>
<evidence type="ECO:0000256" key="1">
    <source>
        <dbReference type="ARBA" id="ARBA00006432"/>
    </source>
</evidence>
<dbReference type="GO" id="GO:0005886">
    <property type="term" value="C:plasma membrane"/>
    <property type="evidence" value="ECO:0007669"/>
    <property type="project" value="TreeGrafter"/>
</dbReference>
<dbReference type="GO" id="GO:0005783">
    <property type="term" value="C:endoplasmic reticulum"/>
    <property type="evidence" value="ECO:0007669"/>
    <property type="project" value="TreeGrafter"/>
</dbReference>
<evidence type="ECO:0008006" key="7">
    <source>
        <dbReference type="Google" id="ProtNLM"/>
    </source>
</evidence>
<dbReference type="STRING" id="68775.A0A5C3LKY8"/>
<name>A0A5C3LKY8_9AGAR</name>